<evidence type="ECO:0000256" key="4">
    <source>
        <dbReference type="ARBA" id="ARBA00022553"/>
    </source>
</evidence>
<evidence type="ECO:0000256" key="2">
    <source>
        <dbReference type="ARBA" id="ARBA00004236"/>
    </source>
</evidence>
<dbReference type="InterPro" id="IPR003594">
    <property type="entry name" value="HATPase_dom"/>
</dbReference>
<comment type="catalytic activity">
    <reaction evidence="1">
        <text>ATP + protein L-histidine = ADP + protein N-phospho-L-histidine.</text>
        <dbReference type="EC" id="2.7.13.3"/>
    </reaction>
</comment>
<keyword evidence="14" id="KW-1185">Reference proteome</keyword>
<accession>A0ABT4TV40</accession>
<evidence type="ECO:0000259" key="12">
    <source>
        <dbReference type="PROSITE" id="PS50885"/>
    </source>
</evidence>
<evidence type="ECO:0000256" key="6">
    <source>
        <dbReference type="ARBA" id="ARBA00022692"/>
    </source>
</evidence>
<comment type="caution">
    <text evidence="13">The sequence shown here is derived from an EMBL/GenBank/DDBJ whole genome shotgun (WGS) entry which is preliminary data.</text>
</comment>
<sequence length="460" mass="49431">MAERGVWRRWRRWPLRVRLAAVTAAAVAAAVVAGTAVAFVIVRHQLMESLDLSLKREAVRVERQVGEAEWLGSGECVYLTAPSCVQLIGPDGTVDPPQADDTPWVPRRAFAVARGESGPFFTASGIGDIPVRGYVAPLGDGRAVQVSVRADGVRDSVRETGVRLAAAGAAGVALAAVLGYAVARTGLRPVERLTRTAETIAATRDPRHRIDLEGGDELARLAGSFNAMLAELEASAAAQRRLVADASHELRTPLTGLRTNIDLLARDLPPDRRDQVVRTLRAQSAEMTGLVNDLIELARGERGDRAPEPVRLDEVVRHCVWAQRRDRPRARFSTGLEPVLVEAVPDRITRAVGNLLDNAAKFAPEGEPVEVRLRRTDTGGAELTVRDHGPGIPEEDLPYVFDRFYRAPSARALPGSGLGLAIVAQVAEASGAKATADHPEDGGTLMRLTFPTATFTEDAP</sequence>
<keyword evidence="4" id="KW-0597">Phosphoprotein</keyword>
<dbReference type="SUPFAM" id="SSF158472">
    <property type="entry name" value="HAMP domain-like"/>
    <property type="match status" value="1"/>
</dbReference>
<evidence type="ECO:0000259" key="11">
    <source>
        <dbReference type="PROSITE" id="PS50109"/>
    </source>
</evidence>
<dbReference type="CDD" id="cd06225">
    <property type="entry name" value="HAMP"/>
    <property type="match status" value="1"/>
</dbReference>
<evidence type="ECO:0000256" key="5">
    <source>
        <dbReference type="ARBA" id="ARBA00022679"/>
    </source>
</evidence>
<dbReference type="PROSITE" id="PS50885">
    <property type="entry name" value="HAMP"/>
    <property type="match status" value="1"/>
</dbReference>
<keyword evidence="10" id="KW-0472">Membrane</keyword>
<keyword evidence="5" id="KW-0808">Transferase</keyword>
<dbReference type="SMART" id="SM00304">
    <property type="entry name" value="HAMP"/>
    <property type="match status" value="1"/>
</dbReference>
<dbReference type="InterPro" id="IPR003661">
    <property type="entry name" value="HisK_dim/P_dom"/>
</dbReference>
<comment type="subcellular location">
    <subcellularLocation>
        <location evidence="2">Cell membrane</location>
    </subcellularLocation>
</comment>
<dbReference type="SUPFAM" id="SSF47384">
    <property type="entry name" value="Homodimeric domain of signal transducing histidine kinase"/>
    <property type="match status" value="1"/>
</dbReference>
<dbReference type="InterPro" id="IPR036890">
    <property type="entry name" value="HATPase_C_sf"/>
</dbReference>
<dbReference type="Gene3D" id="1.10.287.130">
    <property type="match status" value="1"/>
</dbReference>
<dbReference type="InterPro" id="IPR004358">
    <property type="entry name" value="Sig_transdc_His_kin-like_C"/>
</dbReference>
<dbReference type="EC" id="2.7.13.3" evidence="3"/>
<evidence type="ECO:0000256" key="1">
    <source>
        <dbReference type="ARBA" id="ARBA00000085"/>
    </source>
</evidence>
<dbReference type="PANTHER" id="PTHR45436:SF5">
    <property type="entry name" value="SENSOR HISTIDINE KINASE TRCS"/>
    <property type="match status" value="1"/>
</dbReference>
<dbReference type="Gene3D" id="3.30.565.10">
    <property type="entry name" value="Histidine kinase-like ATPase, C-terminal domain"/>
    <property type="match status" value="1"/>
</dbReference>
<dbReference type="RefSeq" id="WP_270681113.1">
    <property type="nucleotide sequence ID" value="NZ_JAQFWP010000089.1"/>
</dbReference>
<dbReference type="SMART" id="SM00388">
    <property type="entry name" value="HisKA"/>
    <property type="match status" value="1"/>
</dbReference>
<evidence type="ECO:0000256" key="7">
    <source>
        <dbReference type="ARBA" id="ARBA00022777"/>
    </source>
</evidence>
<proteinExistence type="predicted"/>
<dbReference type="CDD" id="cd00082">
    <property type="entry name" value="HisKA"/>
    <property type="match status" value="1"/>
</dbReference>
<dbReference type="PRINTS" id="PR00344">
    <property type="entry name" value="BCTRLSENSOR"/>
</dbReference>
<keyword evidence="6" id="KW-0812">Transmembrane</keyword>
<dbReference type="EMBL" id="JAQFWP010000089">
    <property type="protein sequence ID" value="MDA2808522.1"/>
    <property type="molecule type" value="Genomic_DNA"/>
</dbReference>
<feature type="domain" description="HAMP" evidence="12">
    <location>
        <begin position="184"/>
        <end position="237"/>
    </location>
</feature>
<keyword evidence="9" id="KW-0902">Two-component regulatory system</keyword>
<dbReference type="CDD" id="cd00075">
    <property type="entry name" value="HATPase"/>
    <property type="match status" value="1"/>
</dbReference>
<feature type="domain" description="Histidine kinase" evidence="11">
    <location>
        <begin position="245"/>
        <end position="454"/>
    </location>
</feature>
<evidence type="ECO:0000256" key="8">
    <source>
        <dbReference type="ARBA" id="ARBA00022989"/>
    </source>
</evidence>
<dbReference type="InterPro" id="IPR005467">
    <property type="entry name" value="His_kinase_dom"/>
</dbReference>
<evidence type="ECO:0000313" key="13">
    <source>
        <dbReference type="EMBL" id="MDA2808522.1"/>
    </source>
</evidence>
<dbReference type="InterPro" id="IPR050428">
    <property type="entry name" value="TCS_sensor_his_kinase"/>
</dbReference>
<name>A0ABT4TV40_9ACTN</name>
<dbReference type="Pfam" id="PF02518">
    <property type="entry name" value="HATPase_c"/>
    <property type="match status" value="1"/>
</dbReference>
<dbReference type="SMART" id="SM00387">
    <property type="entry name" value="HATPase_c"/>
    <property type="match status" value="1"/>
</dbReference>
<evidence type="ECO:0000256" key="3">
    <source>
        <dbReference type="ARBA" id="ARBA00012438"/>
    </source>
</evidence>
<dbReference type="Gene3D" id="6.10.340.10">
    <property type="match status" value="1"/>
</dbReference>
<organism evidence="13 14">
    <name type="scientific">Nocardiopsis suaedae</name>
    <dbReference type="NCBI Taxonomy" id="3018444"/>
    <lineage>
        <taxon>Bacteria</taxon>
        <taxon>Bacillati</taxon>
        <taxon>Actinomycetota</taxon>
        <taxon>Actinomycetes</taxon>
        <taxon>Streptosporangiales</taxon>
        <taxon>Nocardiopsidaceae</taxon>
        <taxon>Nocardiopsis</taxon>
    </lineage>
</organism>
<keyword evidence="7 13" id="KW-0418">Kinase</keyword>
<dbReference type="Pfam" id="PF00512">
    <property type="entry name" value="HisKA"/>
    <property type="match status" value="1"/>
</dbReference>
<protein>
    <recommendedName>
        <fullName evidence="3">histidine kinase</fullName>
        <ecNumber evidence="3">2.7.13.3</ecNumber>
    </recommendedName>
</protein>
<dbReference type="InterPro" id="IPR036097">
    <property type="entry name" value="HisK_dim/P_sf"/>
</dbReference>
<dbReference type="InterPro" id="IPR003660">
    <property type="entry name" value="HAMP_dom"/>
</dbReference>
<dbReference type="PANTHER" id="PTHR45436">
    <property type="entry name" value="SENSOR HISTIDINE KINASE YKOH"/>
    <property type="match status" value="1"/>
</dbReference>
<dbReference type="GO" id="GO:0016301">
    <property type="term" value="F:kinase activity"/>
    <property type="evidence" value="ECO:0007669"/>
    <property type="project" value="UniProtKB-KW"/>
</dbReference>
<reference evidence="13" key="1">
    <citation type="submission" date="2023-01" db="EMBL/GenBank/DDBJ databases">
        <title>Draft genome sequence of Nocardiopsis sp. LSu2-4 isolated from halophytes.</title>
        <authorList>
            <person name="Duangmal K."/>
            <person name="Chantavorakit T."/>
        </authorList>
    </citation>
    <scope>NUCLEOTIDE SEQUENCE</scope>
    <source>
        <strain evidence="13">LSu2-4</strain>
    </source>
</reference>
<dbReference type="PROSITE" id="PS50109">
    <property type="entry name" value="HIS_KIN"/>
    <property type="match status" value="1"/>
</dbReference>
<evidence type="ECO:0000256" key="10">
    <source>
        <dbReference type="ARBA" id="ARBA00023136"/>
    </source>
</evidence>
<dbReference type="Pfam" id="PF00672">
    <property type="entry name" value="HAMP"/>
    <property type="match status" value="1"/>
</dbReference>
<evidence type="ECO:0000313" key="14">
    <source>
        <dbReference type="Proteomes" id="UP001165685"/>
    </source>
</evidence>
<evidence type="ECO:0000256" key="9">
    <source>
        <dbReference type="ARBA" id="ARBA00023012"/>
    </source>
</evidence>
<gene>
    <name evidence="13" type="ORF">O4U47_28700</name>
</gene>
<dbReference type="SUPFAM" id="SSF55874">
    <property type="entry name" value="ATPase domain of HSP90 chaperone/DNA topoisomerase II/histidine kinase"/>
    <property type="match status" value="1"/>
</dbReference>
<keyword evidence="8" id="KW-1133">Transmembrane helix</keyword>
<dbReference type="Proteomes" id="UP001165685">
    <property type="component" value="Unassembled WGS sequence"/>
</dbReference>